<sequence length="440" mass="50020">MKRSLFLLWICLATAGCLFQSCYDESNKYGNGLVSSAFRNISTDTSTVTVAAMLIDSLETSGKELVLLGEYTHPVWGKMSASGYVSYNRPSYNTDIDERVVLDSLMLTFRYGGYYIGDTLKALRFNVHRLTQKLRLGDNGYLYNTSSFTYEAEPLASHSFIPRPNSGEEVEVRLPDEMGQDFLTRFHSRDVQVNSDYFEDYFKGLVVIPEGADNQSLLSFLVADSSAVLVLHYHIIDEKENEQELTFTPNTSTQFNHYEHDRSGTALEPFPPGQKEIPSSQLDNRGVLFGGLGWYARLEFPYINNILMQGEQVAIESALLKIYPEPGTFSAENALPDSLYLYIADENNVVTDAVTDYLGEEVQSGTLVKDDTYDENTYYYFDITSFMQQELGAFGMYKHNLQLVFNEDTYTKTFRNLTFSDQQGRSPIVLQLIYKVYESY</sequence>
<protein>
    <recommendedName>
        <fullName evidence="4">DUF4270 domain-containing protein</fullName>
    </recommendedName>
</protein>
<feature type="signal peptide" evidence="1">
    <location>
        <begin position="1"/>
        <end position="15"/>
    </location>
</feature>
<dbReference type="Proteomes" id="UP000033047">
    <property type="component" value="Unassembled WGS sequence"/>
</dbReference>
<accession>A0A0F5JBU0</accession>
<organism evidence="2 3">
    <name type="scientific">Parabacteroides goldsteinii DSM 19448 = WAL 12034</name>
    <dbReference type="NCBI Taxonomy" id="927665"/>
    <lineage>
        <taxon>Bacteria</taxon>
        <taxon>Pseudomonadati</taxon>
        <taxon>Bacteroidota</taxon>
        <taxon>Bacteroidia</taxon>
        <taxon>Bacteroidales</taxon>
        <taxon>Tannerellaceae</taxon>
        <taxon>Parabacteroides</taxon>
    </lineage>
</organism>
<reference evidence="2 3" key="1">
    <citation type="submission" date="2013-04" db="EMBL/GenBank/DDBJ databases">
        <title>The Genome Sequence of Parabacteroides goldsteinii DSM 19448.</title>
        <authorList>
            <consortium name="The Broad Institute Genomics Platform"/>
            <person name="Earl A."/>
            <person name="Ward D."/>
            <person name="Feldgarden M."/>
            <person name="Gevers D."/>
            <person name="Martens E."/>
            <person name="Sakamoto M."/>
            <person name="Benno Y."/>
            <person name="Song Y."/>
            <person name="Liu C."/>
            <person name="Lee J."/>
            <person name="Bolanos M."/>
            <person name="Vaisanen M.L."/>
            <person name="Finegold S.M."/>
            <person name="Walker B."/>
            <person name="Young S."/>
            <person name="Zeng Q."/>
            <person name="Gargeya S."/>
            <person name="Fitzgerald M."/>
            <person name="Haas B."/>
            <person name="Abouelleil A."/>
            <person name="Allen A.W."/>
            <person name="Alvarado L."/>
            <person name="Arachchi H.M."/>
            <person name="Berlin A.M."/>
            <person name="Chapman S.B."/>
            <person name="Gainer-Dewar J."/>
            <person name="Goldberg J."/>
            <person name="Griggs A."/>
            <person name="Gujja S."/>
            <person name="Hansen M."/>
            <person name="Howarth C."/>
            <person name="Imamovic A."/>
            <person name="Ireland A."/>
            <person name="Larimer J."/>
            <person name="McCowan C."/>
            <person name="Murphy C."/>
            <person name="Pearson M."/>
            <person name="Poon T.W."/>
            <person name="Priest M."/>
            <person name="Roberts A."/>
            <person name="Saif S."/>
            <person name="Shea T."/>
            <person name="Sisk P."/>
            <person name="Sykes S."/>
            <person name="Wortman J."/>
            <person name="Nusbaum C."/>
            <person name="Birren B."/>
        </authorList>
    </citation>
    <scope>NUCLEOTIDE SEQUENCE [LARGE SCALE GENOMIC DNA]</scope>
    <source>
        <strain evidence="2 3">DSM 19448</strain>
    </source>
</reference>
<gene>
    <name evidence="2" type="ORF">HMPREF1535_02665</name>
</gene>
<dbReference type="AlphaFoldDB" id="A0A0F5JBU0"/>
<dbReference type="STRING" id="927665.HMPREF1535_02665"/>
<dbReference type="InterPro" id="IPR025366">
    <property type="entry name" value="DUF4270"/>
</dbReference>
<evidence type="ECO:0000256" key="1">
    <source>
        <dbReference type="SAM" id="SignalP"/>
    </source>
</evidence>
<dbReference type="EMBL" id="AQHV01000012">
    <property type="protein sequence ID" value="KKB54912.1"/>
    <property type="molecule type" value="Genomic_DNA"/>
</dbReference>
<dbReference type="PROSITE" id="PS51257">
    <property type="entry name" value="PROKAR_LIPOPROTEIN"/>
    <property type="match status" value="1"/>
</dbReference>
<evidence type="ECO:0000313" key="3">
    <source>
        <dbReference type="Proteomes" id="UP000033047"/>
    </source>
</evidence>
<dbReference type="Pfam" id="PF14092">
    <property type="entry name" value="DUF4270"/>
    <property type="match status" value="1"/>
</dbReference>
<dbReference type="RefSeq" id="WP_046146325.1">
    <property type="nucleotide sequence ID" value="NZ_KQ033912.1"/>
</dbReference>
<comment type="caution">
    <text evidence="2">The sequence shown here is derived from an EMBL/GenBank/DDBJ whole genome shotgun (WGS) entry which is preliminary data.</text>
</comment>
<evidence type="ECO:0000313" key="2">
    <source>
        <dbReference type="EMBL" id="KKB54912.1"/>
    </source>
</evidence>
<dbReference type="PATRIC" id="fig|927665.4.peg.2740"/>
<dbReference type="HOGENOM" id="CLU_042640_1_0_10"/>
<name>A0A0F5JBU0_9BACT</name>
<evidence type="ECO:0008006" key="4">
    <source>
        <dbReference type="Google" id="ProtNLM"/>
    </source>
</evidence>
<keyword evidence="1" id="KW-0732">Signal</keyword>
<feature type="chain" id="PRO_5013334466" description="DUF4270 domain-containing protein" evidence="1">
    <location>
        <begin position="16"/>
        <end position="440"/>
    </location>
</feature>
<proteinExistence type="predicted"/>